<evidence type="ECO:0000256" key="1">
    <source>
        <dbReference type="SAM" id="MobiDB-lite"/>
    </source>
</evidence>
<evidence type="ECO:0000313" key="3">
    <source>
        <dbReference type="Proteomes" id="UP001153069"/>
    </source>
</evidence>
<organism evidence="2 3">
    <name type="scientific">Seminavis robusta</name>
    <dbReference type="NCBI Taxonomy" id="568900"/>
    <lineage>
        <taxon>Eukaryota</taxon>
        <taxon>Sar</taxon>
        <taxon>Stramenopiles</taxon>
        <taxon>Ochrophyta</taxon>
        <taxon>Bacillariophyta</taxon>
        <taxon>Bacillariophyceae</taxon>
        <taxon>Bacillariophycidae</taxon>
        <taxon>Naviculales</taxon>
        <taxon>Naviculaceae</taxon>
        <taxon>Seminavis</taxon>
    </lineage>
</organism>
<sequence length="365" mass="39950">MRANGRPKIDEILPTSGILYKEVIGSGRRQYFHGLDLRGSNHKGRQVHVGDVVVLDCPESDDSIPMPPEPPNRVARPWYPLENPWKVGLILALWSYQESAESEEKYEMSIAWLHRYYHVTKHKEALRNQVKELMHINLNKFLLIESDDVQDGVSAERIIPDKWCVPKATVVAEETPAVDNGKEEAGNTSCYEEAPFDCPEDTYCTSWNDGCNECGCGSPDGAAFCSMMMCPCYDDNSCVPTCNDNDQCVPKATGTASAASDETPDVDNDEDEEPLPTHPFDCAAGSTCTEWTDGCNNCRAAGADNALAACTEKYCPCYDDDSCVPVCFDNALCVPATVLLSSNGVASFVVDWLPVLLVPAVALGL</sequence>
<dbReference type="Proteomes" id="UP001153069">
    <property type="component" value="Unassembled WGS sequence"/>
</dbReference>
<evidence type="ECO:0000313" key="2">
    <source>
        <dbReference type="EMBL" id="CAB9508903.1"/>
    </source>
</evidence>
<dbReference type="AlphaFoldDB" id="A0A9N8HFU5"/>
<feature type="compositionally biased region" description="Acidic residues" evidence="1">
    <location>
        <begin position="262"/>
        <end position="274"/>
    </location>
</feature>
<gene>
    <name evidence="2" type="ORF">SEMRO_366_G127500.1</name>
</gene>
<protein>
    <submittedName>
        <fullName evidence="2">Uncharacterized protein</fullName>
    </submittedName>
</protein>
<reference evidence="2" key="1">
    <citation type="submission" date="2020-06" db="EMBL/GenBank/DDBJ databases">
        <authorList>
            <consortium name="Plant Systems Biology data submission"/>
        </authorList>
    </citation>
    <scope>NUCLEOTIDE SEQUENCE</scope>
    <source>
        <strain evidence="2">D6</strain>
    </source>
</reference>
<keyword evidence="3" id="KW-1185">Reference proteome</keyword>
<accession>A0A9N8HFU5</accession>
<comment type="caution">
    <text evidence="2">The sequence shown here is derived from an EMBL/GenBank/DDBJ whole genome shotgun (WGS) entry which is preliminary data.</text>
</comment>
<name>A0A9N8HFU5_9STRA</name>
<proteinExistence type="predicted"/>
<dbReference type="EMBL" id="CAICTM010000365">
    <property type="protein sequence ID" value="CAB9508903.1"/>
    <property type="molecule type" value="Genomic_DNA"/>
</dbReference>
<feature type="region of interest" description="Disordered" evidence="1">
    <location>
        <begin position="255"/>
        <end position="274"/>
    </location>
</feature>